<feature type="domain" description="Amine oxidase" evidence="12">
    <location>
        <begin position="13"/>
        <end position="494"/>
    </location>
</feature>
<gene>
    <name evidence="13" type="primary">HEM14</name>
    <name evidence="13" type="ORF">PhCBS80983_g01004</name>
</gene>
<evidence type="ECO:0000256" key="11">
    <source>
        <dbReference type="RuleBase" id="RU367069"/>
    </source>
</evidence>
<reference evidence="13 14" key="1">
    <citation type="journal article" date="2019" name="Sci. Rep.">
        <title>Comparative genomics of chytrid fungi reveal insights into the obligate biotrophic and pathogenic lifestyle of Synchytrium endobioticum.</title>
        <authorList>
            <person name="van de Vossenberg B.T.L.H."/>
            <person name="Warris S."/>
            <person name="Nguyen H.D.T."/>
            <person name="van Gent-Pelzer M.P.E."/>
            <person name="Joly D.L."/>
            <person name="van de Geest H.C."/>
            <person name="Bonants P.J.M."/>
            <person name="Smith D.S."/>
            <person name="Levesque C.A."/>
            <person name="van der Lee T.A.J."/>
        </authorList>
    </citation>
    <scope>NUCLEOTIDE SEQUENCE [LARGE SCALE GENOMIC DNA]</scope>
    <source>
        <strain evidence="13 14">CBS 809.83</strain>
    </source>
</reference>
<dbReference type="STRING" id="109895.A0A507EBZ2"/>
<keyword evidence="5 11" id="KW-0285">Flavoprotein</keyword>
<dbReference type="InterPro" id="IPR004572">
    <property type="entry name" value="Protoporphyrinogen_oxidase"/>
</dbReference>
<evidence type="ECO:0000256" key="2">
    <source>
        <dbReference type="ARBA" id="ARBA00005073"/>
    </source>
</evidence>
<dbReference type="InterPro" id="IPR036188">
    <property type="entry name" value="FAD/NAD-bd_sf"/>
</dbReference>
<protein>
    <recommendedName>
        <fullName evidence="4 11">Protoporphyrinogen oxidase</fullName>
        <ecNumber evidence="4 11">1.3.3.4</ecNumber>
    </recommendedName>
</protein>
<evidence type="ECO:0000256" key="8">
    <source>
        <dbReference type="ARBA" id="ARBA00023133"/>
    </source>
</evidence>
<evidence type="ECO:0000256" key="10">
    <source>
        <dbReference type="ARBA" id="ARBA00047554"/>
    </source>
</evidence>
<evidence type="ECO:0000256" key="4">
    <source>
        <dbReference type="ARBA" id="ARBA00012867"/>
    </source>
</evidence>
<name>A0A507EBZ2_9FUNG</name>
<evidence type="ECO:0000256" key="1">
    <source>
        <dbReference type="ARBA" id="ARBA00002600"/>
    </source>
</evidence>
<proteinExistence type="inferred from homology"/>
<organism evidence="13 14">
    <name type="scientific">Powellomyces hirtus</name>
    <dbReference type="NCBI Taxonomy" id="109895"/>
    <lineage>
        <taxon>Eukaryota</taxon>
        <taxon>Fungi</taxon>
        <taxon>Fungi incertae sedis</taxon>
        <taxon>Chytridiomycota</taxon>
        <taxon>Chytridiomycota incertae sedis</taxon>
        <taxon>Chytridiomycetes</taxon>
        <taxon>Spizellomycetales</taxon>
        <taxon>Powellomycetaceae</taxon>
        <taxon>Powellomyces</taxon>
    </lineage>
</organism>
<accession>A0A507EBZ2</accession>
<comment type="subcellular location">
    <subcellularLocation>
        <location evidence="11">Mitochondrion inner membrane</location>
    </subcellularLocation>
</comment>
<comment type="similarity">
    <text evidence="3 11">Belongs to the protoporphyrinogen/coproporphyrinogen oxidase family. Protoporphyrinogen oxidase subfamily.</text>
</comment>
<comment type="cofactor">
    <cofactor evidence="11">
        <name>FAD</name>
        <dbReference type="ChEBI" id="CHEBI:57692"/>
    </cofactor>
    <text evidence="11">Binds 1 FAD per subunit.</text>
</comment>
<dbReference type="InterPro" id="IPR002937">
    <property type="entry name" value="Amino_oxidase"/>
</dbReference>
<comment type="function">
    <text evidence="1 11">Catalyzes the 6-electron oxidation of protoporphyrinogen-IX to form protoporphyrin-IX.</text>
</comment>
<dbReference type="InterPro" id="IPR050464">
    <property type="entry name" value="Zeta_carotene_desat/Oxidored"/>
</dbReference>
<dbReference type="GO" id="GO:0005743">
    <property type="term" value="C:mitochondrial inner membrane"/>
    <property type="evidence" value="ECO:0007669"/>
    <property type="project" value="UniProtKB-SubCell"/>
</dbReference>
<dbReference type="Gene3D" id="3.50.50.60">
    <property type="entry name" value="FAD/NAD(P)-binding domain"/>
    <property type="match status" value="1"/>
</dbReference>
<sequence length="518" mass="55871">MQPKSYVVLGGGITGLSTAWHLSRLAPKASKITLVEKTSRLGGWVHTKLQHGQIFELGPRTLRPVGDGGRATLEMVIVSSVHKVHQLNLQDEVLTTAKTSPAAINRYIYKDARLHQLPTSPLELLAPWKLKSPLLKGLVFSLLKEPFVAASKASDESVHSFVSRRFGQNVADNLVSAVLHGIYAGNAKELSVRSAIPLLWELEKNHGSVGRGLLAPPDRKAVAAALKKAREDAKTRDANADAFVRELQSTTSIYSFKDGMQTLTDALHRDLETKENVELVRGEVEQISLGPNPEVFHSGDSNPIKADHVISTLPASALHSLLPSSQQPLASLLSTIKSVNVATVNLAFRGSASKVLSLNGFGYLIPLTEPTGVLGIVFDSCAMPEQDAPDATRMTVMMGGHRFEQYYGNPDTVSIDTLRDAALTAARTHLGIDAELIDVNVALHRQCIPQYTVGHHDRLQEMHNTILRDCGGTLSLAGASYFGVGVNDCVKGARDLVTALLKPASADSVITGLERVEL</sequence>
<evidence type="ECO:0000313" key="13">
    <source>
        <dbReference type="EMBL" id="TPX61609.1"/>
    </source>
</evidence>
<keyword evidence="9 11" id="KW-0627">Porphyrin biosynthesis</keyword>
<dbReference type="Pfam" id="PF01593">
    <property type="entry name" value="Amino_oxidase"/>
    <property type="match status" value="1"/>
</dbReference>
<comment type="caution">
    <text evidence="13">The sequence shown here is derived from an EMBL/GenBank/DDBJ whole genome shotgun (WGS) entry which is preliminary data.</text>
</comment>
<evidence type="ECO:0000313" key="14">
    <source>
        <dbReference type="Proteomes" id="UP000318582"/>
    </source>
</evidence>
<dbReference type="Proteomes" id="UP000318582">
    <property type="component" value="Unassembled WGS sequence"/>
</dbReference>
<dbReference type="EC" id="1.3.3.4" evidence="4 11"/>
<dbReference type="PANTHER" id="PTHR42923">
    <property type="entry name" value="PROTOPORPHYRINOGEN OXIDASE"/>
    <property type="match status" value="1"/>
</dbReference>
<comment type="catalytic activity">
    <reaction evidence="10 11">
        <text>protoporphyrinogen IX + 3 O2 = protoporphyrin IX + 3 H2O2</text>
        <dbReference type="Rhea" id="RHEA:25576"/>
        <dbReference type="ChEBI" id="CHEBI:15379"/>
        <dbReference type="ChEBI" id="CHEBI:16240"/>
        <dbReference type="ChEBI" id="CHEBI:57306"/>
        <dbReference type="ChEBI" id="CHEBI:57307"/>
        <dbReference type="EC" id="1.3.3.4"/>
    </reaction>
</comment>
<keyword evidence="6 11" id="KW-0274">FAD</keyword>
<dbReference type="SUPFAM" id="SSF51905">
    <property type="entry name" value="FAD/NAD(P)-binding domain"/>
    <property type="match status" value="1"/>
</dbReference>
<evidence type="ECO:0000256" key="6">
    <source>
        <dbReference type="ARBA" id="ARBA00022827"/>
    </source>
</evidence>
<dbReference type="NCBIfam" id="TIGR00562">
    <property type="entry name" value="proto_IX_ox"/>
    <property type="match status" value="1"/>
</dbReference>
<dbReference type="GO" id="GO:0006782">
    <property type="term" value="P:protoporphyrinogen IX biosynthetic process"/>
    <property type="evidence" value="ECO:0007669"/>
    <property type="project" value="UniProtKB-UniRule"/>
</dbReference>
<comment type="pathway">
    <text evidence="2 11">Porphyrin-containing compound metabolism; protoporphyrin-IX biosynthesis; protoporphyrin-IX from protoporphyrinogen-IX: step 1/1.</text>
</comment>
<keyword evidence="8 11" id="KW-0350">Heme biosynthesis</keyword>
<evidence type="ECO:0000256" key="3">
    <source>
        <dbReference type="ARBA" id="ARBA00010551"/>
    </source>
</evidence>
<evidence type="ECO:0000256" key="7">
    <source>
        <dbReference type="ARBA" id="ARBA00023002"/>
    </source>
</evidence>
<evidence type="ECO:0000259" key="12">
    <source>
        <dbReference type="Pfam" id="PF01593"/>
    </source>
</evidence>
<dbReference type="AlphaFoldDB" id="A0A507EBZ2"/>
<dbReference type="SUPFAM" id="SSF54373">
    <property type="entry name" value="FAD-linked reductases, C-terminal domain"/>
    <property type="match status" value="1"/>
</dbReference>
<dbReference type="GO" id="GO:0004729">
    <property type="term" value="F:oxygen-dependent protoporphyrinogen oxidase activity"/>
    <property type="evidence" value="ECO:0007669"/>
    <property type="project" value="UniProtKB-UniRule"/>
</dbReference>
<dbReference type="PANTHER" id="PTHR42923:SF3">
    <property type="entry name" value="PROTOPORPHYRINOGEN OXIDASE"/>
    <property type="match status" value="1"/>
</dbReference>
<evidence type="ECO:0000256" key="9">
    <source>
        <dbReference type="ARBA" id="ARBA00023244"/>
    </source>
</evidence>
<dbReference type="UniPathway" id="UPA00251">
    <property type="reaction ID" value="UER00324"/>
</dbReference>
<evidence type="ECO:0000256" key="5">
    <source>
        <dbReference type="ARBA" id="ARBA00022630"/>
    </source>
</evidence>
<keyword evidence="14" id="KW-1185">Reference proteome</keyword>
<keyword evidence="7 11" id="KW-0560">Oxidoreductase</keyword>
<dbReference type="EMBL" id="QEAQ01000006">
    <property type="protein sequence ID" value="TPX61609.1"/>
    <property type="molecule type" value="Genomic_DNA"/>
</dbReference>